<evidence type="ECO:0000256" key="1">
    <source>
        <dbReference type="SAM" id="Phobius"/>
    </source>
</evidence>
<evidence type="ECO:0000313" key="2">
    <source>
        <dbReference type="EMBL" id="ETO33795.1"/>
    </source>
</evidence>
<accession>X6P5G6</accession>
<keyword evidence="1" id="KW-0472">Membrane</keyword>
<dbReference type="Proteomes" id="UP000023152">
    <property type="component" value="Unassembled WGS sequence"/>
</dbReference>
<keyword evidence="1" id="KW-1133">Transmembrane helix</keyword>
<feature type="transmembrane region" description="Helical" evidence="1">
    <location>
        <begin position="119"/>
        <end position="138"/>
    </location>
</feature>
<evidence type="ECO:0000313" key="3">
    <source>
        <dbReference type="Proteomes" id="UP000023152"/>
    </source>
</evidence>
<dbReference type="AlphaFoldDB" id="X6P5G6"/>
<keyword evidence="3" id="KW-1185">Reference proteome</keyword>
<feature type="transmembrane region" description="Helical" evidence="1">
    <location>
        <begin position="17"/>
        <end position="36"/>
    </location>
</feature>
<reference evidence="2 3" key="1">
    <citation type="journal article" date="2013" name="Curr. Biol.">
        <title>The Genome of the Foraminiferan Reticulomyxa filosa.</title>
        <authorList>
            <person name="Glockner G."/>
            <person name="Hulsmann N."/>
            <person name="Schleicher M."/>
            <person name="Noegel A.A."/>
            <person name="Eichinger L."/>
            <person name="Gallinger C."/>
            <person name="Pawlowski J."/>
            <person name="Sierra R."/>
            <person name="Euteneuer U."/>
            <person name="Pillet L."/>
            <person name="Moustafa A."/>
            <person name="Platzer M."/>
            <person name="Groth M."/>
            <person name="Szafranski K."/>
            <person name="Schliwa M."/>
        </authorList>
    </citation>
    <scope>NUCLEOTIDE SEQUENCE [LARGE SCALE GENOMIC DNA]</scope>
</reference>
<proteinExistence type="predicted"/>
<comment type="caution">
    <text evidence="2">The sequence shown here is derived from an EMBL/GenBank/DDBJ whole genome shotgun (WGS) entry which is preliminary data.</text>
</comment>
<feature type="transmembrane region" description="Helical" evidence="1">
    <location>
        <begin position="86"/>
        <end position="107"/>
    </location>
</feature>
<dbReference type="EMBL" id="ASPP01003129">
    <property type="protein sequence ID" value="ETO33795.1"/>
    <property type="molecule type" value="Genomic_DNA"/>
</dbReference>
<gene>
    <name evidence="2" type="ORF">RFI_03306</name>
</gene>
<keyword evidence="1" id="KW-0812">Transmembrane</keyword>
<name>X6P5G6_RETFI</name>
<organism evidence="2 3">
    <name type="scientific">Reticulomyxa filosa</name>
    <dbReference type="NCBI Taxonomy" id="46433"/>
    <lineage>
        <taxon>Eukaryota</taxon>
        <taxon>Sar</taxon>
        <taxon>Rhizaria</taxon>
        <taxon>Retaria</taxon>
        <taxon>Foraminifera</taxon>
        <taxon>Monothalamids</taxon>
        <taxon>Reticulomyxidae</taxon>
        <taxon>Reticulomyxa</taxon>
    </lineage>
</organism>
<sequence length="212" mass="24767">ISKFLDTSKHSLSKYNFLRKVIFIYFIINIKFIYLFTQFKAFNTNKIFIIPALVNKETNSVSRSYTDKACLLAKTFAEPPKKKINALYIGVAICTHFVNCFLLASLPNSTLEKLHLSTNKNYFCVSFPFFSFFSIFICKKEKWMKKIITKFEELFIESANVKRFEEKRCSCNLCLCIYHCNDDHDCNVLFSYGEKSKKKEESTLCIIAVVFL</sequence>
<feature type="non-terminal residue" evidence="2">
    <location>
        <position position="1"/>
    </location>
</feature>
<protein>
    <submittedName>
        <fullName evidence="2">Uncharacterized protein</fullName>
    </submittedName>
</protein>